<gene>
    <name evidence="3" type="ORF">KIH74_13885</name>
</gene>
<protein>
    <submittedName>
        <fullName evidence="3">Ricin-type beta-trefoil lectin domain protein</fullName>
    </submittedName>
</protein>
<dbReference type="PROSITE" id="PS50231">
    <property type="entry name" value="RICIN_B_LECTIN"/>
    <property type="match status" value="1"/>
</dbReference>
<dbReference type="EMBL" id="JAHBAY010000005">
    <property type="protein sequence ID" value="MBT0770024.1"/>
    <property type="molecule type" value="Genomic_DNA"/>
</dbReference>
<feature type="domain" description="Ricin B lectin" evidence="2">
    <location>
        <begin position="34"/>
        <end position="167"/>
    </location>
</feature>
<dbReference type="Gene3D" id="2.80.10.50">
    <property type="match status" value="1"/>
</dbReference>
<keyword evidence="4" id="KW-1185">Reference proteome</keyword>
<dbReference type="Pfam" id="PF00652">
    <property type="entry name" value="Ricin_B_lectin"/>
    <property type="match status" value="1"/>
</dbReference>
<dbReference type="InterPro" id="IPR000772">
    <property type="entry name" value="Ricin_B_lectin"/>
</dbReference>
<dbReference type="InterPro" id="IPR035992">
    <property type="entry name" value="Ricin_B-like_lectins"/>
</dbReference>
<name>A0ABS5TI04_9ACTN</name>
<evidence type="ECO:0000256" key="1">
    <source>
        <dbReference type="SAM" id="SignalP"/>
    </source>
</evidence>
<feature type="signal peptide" evidence="1">
    <location>
        <begin position="1"/>
        <end position="27"/>
    </location>
</feature>
<organism evidence="3 4">
    <name type="scientific">Kineosporia corallincola</name>
    <dbReference type="NCBI Taxonomy" id="2835133"/>
    <lineage>
        <taxon>Bacteria</taxon>
        <taxon>Bacillati</taxon>
        <taxon>Actinomycetota</taxon>
        <taxon>Actinomycetes</taxon>
        <taxon>Kineosporiales</taxon>
        <taxon>Kineosporiaceae</taxon>
        <taxon>Kineosporia</taxon>
    </lineage>
</organism>
<proteinExistence type="predicted"/>
<accession>A0ABS5TI04</accession>
<dbReference type="RefSeq" id="WP_214156318.1">
    <property type="nucleotide sequence ID" value="NZ_JAHBAY010000005.1"/>
</dbReference>
<dbReference type="CDD" id="cd23415">
    <property type="entry name" value="beta-trefoil_Ricin_AH"/>
    <property type="match status" value="1"/>
</dbReference>
<evidence type="ECO:0000313" key="3">
    <source>
        <dbReference type="EMBL" id="MBT0770024.1"/>
    </source>
</evidence>
<evidence type="ECO:0000313" key="4">
    <source>
        <dbReference type="Proteomes" id="UP001197247"/>
    </source>
</evidence>
<feature type="chain" id="PRO_5047094535" evidence="1">
    <location>
        <begin position="28"/>
        <end position="170"/>
    </location>
</feature>
<keyword evidence="1" id="KW-0732">Signal</keyword>
<reference evidence="3 4" key="1">
    <citation type="submission" date="2021-05" db="EMBL/GenBank/DDBJ databases">
        <title>Kineosporia and Streptomyces sp. nov. two new marine actinobacteria isolated from Coral.</title>
        <authorList>
            <person name="Buangrab K."/>
            <person name="Sutthacheep M."/>
            <person name="Yeemin T."/>
            <person name="Harunari E."/>
            <person name="Igarashi Y."/>
            <person name="Kanchanasin P."/>
            <person name="Tanasupawat S."/>
            <person name="Phongsopitanun W."/>
        </authorList>
    </citation>
    <scope>NUCLEOTIDE SEQUENCE [LARGE SCALE GENOMIC DNA]</scope>
    <source>
        <strain evidence="3 4">J2-2</strain>
    </source>
</reference>
<sequence length="170" mass="19107">MRTFLRSTVVTGFIALMLLAVSAPAQAASYPSYKNKKTGQCLEGQARDTWSVSAYTCDGNSAQDWEVESRPQKGTKNDVVKLRNVKYNRCMDSKAGKDDSVFYNVSCNTGDYQLWEVFYNSNGTRTFKSWGAWTKQGLHLCLSDNPKSTIYAPLLKTCNRNSALQQWSKV</sequence>
<dbReference type="Proteomes" id="UP001197247">
    <property type="component" value="Unassembled WGS sequence"/>
</dbReference>
<evidence type="ECO:0000259" key="2">
    <source>
        <dbReference type="Pfam" id="PF00652"/>
    </source>
</evidence>
<dbReference type="SUPFAM" id="SSF50370">
    <property type="entry name" value="Ricin B-like lectins"/>
    <property type="match status" value="1"/>
</dbReference>
<comment type="caution">
    <text evidence="3">The sequence shown here is derived from an EMBL/GenBank/DDBJ whole genome shotgun (WGS) entry which is preliminary data.</text>
</comment>